<name>A0A6C0L038_9ZZZZ</name>
<feature type="transmembrane region" description="Helical" evidence="1">
    <location>
        <begin position="249"/>
        <end position="269"/>
    </location>
</feature>
<evidence type="ECO:0000256" key="1">
    <source>
        <dbReference type="SAM" id="Phobius"/>
    </source>
</evidence>
<organism evidence="2">
    <name type="scientific">viral metagenome</name>
    <dbReference type="NCBI Taxonomy" id="1070528"/>
    <lineage>
        <taxon>unclassified sequences</taxon>
        <taxon>metagenomes</taxon>
        <taxon>organismal metagenomes</taxon>
    </lineage>
</organism>
<keyword evidence="1" id="KW-1133">Transmembrane helix</keyword>
<dbReference type="EMBL" id="MN741037">
    <property type="protein sequence ID" value="QHU23602.1"/>
    <property type="molecule type" value="Genomic_DNA"/>
</dbReference>
<keyword evidence="1" id="KW-0812">Transmembrane</keyword>
<accession>A0A6C0L038</accession>
<feature type="transmembrane region" description="Helical" evidence="1">
    <location>
        <begin position="58"/>
        <end position="90"/>
    </location>
</feature>
<protein>
    <submittedName>
        <fullName evidence="2">Uncharacterized protein</fullName>
    </submittedName>
</protein>
<sequence length="271" mass="31857">MMFVKDYKHKQTDSQIMNNHEMVQLRTDSLEDPEEGQLRDAMGVQSPRQKHDGRCKRCIRYIGFILLTITFLVIGLALCFVEGVSGVYLFDKIDGRNRTSYYYPEPQELTARAWPHSTSRPMSCSDYYDPEHGDFGCCAIYDYRGLYNISWVRIIKDDMNGTNCPTYEHLIHNYIEYIHKYLTPLNCTKEECCTMNYAIDRSIRENGTFPIDRLDPHYNIEVPVRNSYYNCRPRNIIRAYENHYDNSTFGPLIIIILIVLMLLCLHEALRD</sequence>
<evidence type="ECO:0000313" key="2">
    <source>
        <dbReference type="EMBL" id="QHU23602.1"/>
    </source>
</evidence>
<reference evidence="2" key="1">
    <citation type="journal article" date="2020" name="Nature">
        <title>Giant virus diversity and host interactions through global metagenomics.</title>
        <authorList>
            <person name="Schulz F."/>
            <person name="Roux S."/>
            <person name="Paez-Espino D."/>
            <person name="Jungbluth S."/>
            <person name="Walsh D.A."/>
            <person name="Denef V.J."/>
            <person name="McMahon K.D."/>
            <person name="Konstantinidis K.T."/>
            <person name="Eloe-Fadrosh E.A."/>
            <person name="Kyrpides N.C."/>
            <person name="Woyke T."/>
        </authorList>
    </citation>
    <scope>NUCLEOTIDE SEQUENCE</scope>
    <source>
        <strain evidence="2">GVMAG-S-ERX555907-94</strain>
    </source>
</reference>
<keyword evidence="1" id="KW-0472">Membrane</keyword>
<dbReference type="AlphaFoldDB" id="A0A6C0L038"/>
<proteinExistence type="predicted"/>